<feature type="non-terminal residue" evidence="2">
    <location>
        <position position="102"/>
    </location>
</feature>
<feature type="region of interest" description="Disordered" evidence="1">
    <location>
        <begin position="29"/>
        <end position="57"/>
    </location>
</feature>
<protein>
    <submittedName>
        <fullName evidence="2">Uncharacterized protein</fullName>
    </submittedName>
</protein>
<organism evidence="2 3">
    <name type="scientific">Brenthis ino</name>
    <name type="common">lesser marbled fritillary</name>
    <dbReference type="NCBI Taxonomy" id="405034"/>
    <lineage>
        <taxon>Eukaryota</taxon>
        <taxon>Metazoa</taxon>
        <taxon>Ecdysozoa</taxon>
        <taxon>Arthropoda</taxon>
        <taxon>Hexapoda</taxon>
        <taxon>Insecta</taxon>
        <taxon>Pterygota</taxon>
        <taxon>Neoptera</taxon>
        <taxon>Endopterygota</taxon>
        <taxon>Lepidoptera</taxon>
        <taxon>Glossata</taxon>
        <taxon>Ditrysia</taxon>
        <taxon>Papilionoidea</taxon>
        <taxon>Nymphalidae</taxon>
        <taxon>Heliconiinae</taxon>
        <taxon>Argynnini</taxon>
        <taxon>Brenthis</taxon>
    </lineage>
</organism>
<evidence type="ECO:0000256" key="1">
    <source>
        <dbReference type="SAM" id="MobiDB-lite"/>
    </source>
</evidence>
<dbReference type="Gene3D" id="6.10.290.30">
    <property type="entry name" value="Regulatory factor X-associated C-terminal binding domain"/>
    <property type="match status" value="1"/>
</dbReference>
<accession>A0A8J9UKH0</accession>
<evidence type="ECO:0000313" key="2">
    <source>
        <dbReference type="EMBL" id="CAH0721956.1"/>
    </source>
</evidence>
<reference evidence="2" key="1">
    <citation type="submission" date="2021-12" db="EMBL/GenBank/DDBJ databases">
        <authorList>
            <person name="Martin H S."/>
        </authorList>
    </citation>
    <scope>NUCLEOTIDE SEQUENCE</scope>
</reference>
<name>A0A8J9UKH0_9NEOP</name>
<evidence type="ECO:0000313" key="3">
    <source>
        <dbReference type="Proteomes" id="UP000838878"/>
    </source>
</evidence>
<dbReference type="EMBL" id="OV170223">
    <property type="protein sequence ID" value="CAH0721956.1"/>
    <property type="molecule type" value="Genomic_DNA"/>
</dbReference>
<proteinExistence type="predicted"/>
<dbReference type="OrthoDB" id="7103181at2759"/>
<dbReference type="Proteomes" id="UP000838878">
    <property type="component" value="Chromosome 3"/>
</dbReference>
<dbReference type="AlphaFoldDB" id="A0A8J9UKH0"/>
<dbReference type="InterPro" id="IPR038308">
    <property type="entry name" value="RFXAP_C_sf"/>
</dbReference>
<sequence>MSKEGYSAEKKEGDSKVVLEKLQSYLKDKRSLEASDPSVGYNKPSTSYEQNPPPILGVDNSNVLREVLNHKKAELLRQPEIVAFLKTLTSDLKKTLSTEQKK</sequence>
<keyword evidence="3" id="KW-1185">Reference proteome</keyword>
<gene>
    <name evidence="2" type="ORF">BINO364_LOCUS7987</name>
</gene>